<keyword evidence="6" id="KW-0648">Protein biosynthesis</keyword>
<dbReference type="GO" id="GO:0050566">
    <property type="term" value="F:asparaginyl-tRNA synthase (glutamine-hydrolyzing) activity"/>
    <property type="evidence" value="ECO:0007669"/>
    <property type="project" value="RHEA"/>
</dbReference>
<dbReference type="GO" id="GO:0016740">
    <property type="term" value="F:transferase activity"/>
    <property type="evidence" value="ECO:0007669"/>
    <property type="project" value="UniProtKB-KW"/>
</dbReference>
<dbReference type="InterPro" id="IPR036113">
    <property type="entry name" value="Asp/Glu-ADT_sf_sub_c"/>
</dbReference>
<comment type="function">
    <text evidence="3 6">Allows the formation of correctly charged Asn-tRNA(Asn) or Gln-tRNA(Gln) through the transamidation of misacylated Asp-tRNA(Asn) or Glu-tRNA(Gln) in organisms which lack either or both of asparaginyl-tRNA or glutaminyl-tRNA synthetases. The reaction takes place in the presence of glutamine and ATP through an activated phospho-Asp-tRNA(Asn) or phospho-Glu-tRNA(Gln).</text>
</comment>
<dbReference type="EMBL" id="JXJQ01000009">
    <property type="protein sequence ID" value="KJY61003.1"/>
    <property type="molecule type" value="Genomic_DNA"/>
</dbReference>
<dbReference type="Proteomes" id="UP000033558">
    <property type="component" value="Unassembled WGS sequence"/>
</dbReference>
<dbReference type="RefSeq" id="WP_046317036.1">
    <property type="nucleotide sequence ID" value="NZ_JAMBJK010000017.1"/>
</dbReference>
<dbReference type="GO" id="GO:0070681">
    <property type="term" value="P:glutaminyl-tRNAGln biosynthesis via transamidation"/>
    <property type="evidence" value="ECO:0007669"/>
    <property type="project" value="TreeGrafter"/>
</dbReference>
<evidence type="ECO:0000256" key="3">
    <source>
        <dbReference type="ARBA" id="ARBA00024799"/>
    </source>
</evidence>
<dbReference type="HOGENOM" id="CLU_105899_1_2_9"/>
<feature type="region of interest" description="Disordered" evidence="7">
    <location>
        <begin position="78"/>
        <end position="100"/>
    </location>
</feature>
<comment type="similarity">
    <text evidence="1 6">Belongs to the GatC family.</text>
</comment>
<dbReference type="OrthoDB" id="9813938at2"/>
<evidence type="ECO:0000256" key="5">
    <source>
        <dbReference type="ARBA" id="ARBA00047913"/>
    </source>
</evidence>
<dbReference type="HAMAP" id="MF_00122">
    <property type="entry name" value="GatC"/>
    <property type="match status" value="1"/>
</dbReference>
<dbReference type="PANTHER" id="PTHR15004:SF0">
    <property type="entry name" value="GLUTAMYL-TRNA(GLN) AMIDOTRANSFERASE SUBUNIT C, MITOCHONDRIAL"/>
    <property type="match status" value="1"/>
</dbReference>
<keyword evidence="8" id="KW-0808">Transferase</keyword>
<comment type="catalytic activity">
    <reaction evidence="5 6">
        <text>L-glutamyl-tRNA(Gln) + L-glutamine + ATP + H2O = L-glutaminyl-tRNA(Gln) + L-glutamate + ADP + phosphate + H(+)</text>
        <dbReference type="Rhea" id="RHEA:17521"/>
        <dbReference type="Rhea" id="RHEA-COMP:9681"/>
        <dbReference type="Rhea" id="RHEA-COMP:9684"/>
        <dbReference type="ChEBI" id="CHEBI:15377"/>
        <dbReference type="ChEBI" id="CHEBI:15378"/>
        <dbReference type="ChEBI" id="CHEBI:29985"/>
        <dbReference type="ChEBI" id="CHEBI:30616"/>
        <dbReference type="ChEBI" id="CHEBI:43474"/>
        <dbReference type="ChEBI" id="CHEBI:58359"/>
        <dbReference type="ChEBI" id="CHEBI:78520"/>
        <dbReference type="ChEBI" id="CHEBI:78521"/>
        <dbReference type="ChEBI" id="CHEBI:456216"/>
    </reaction>
</comment>
<evidence type="ECO:0000256" key="2">
    <source>
        <dbReference type="ARBA" id="ARBA00011123"/>
    </source>
</evidence>
<dbReference type="EC" id="6.3.5.-" evidence="6"/>
<dbReference type="AlphaFoldDB" id="A0A0F4LRR4"/>
<proteinExistence type="inferred from homology"/>
<evidence type="ECO:0000313" key="9">
    <source>
        <dbReference type="Proteomes" id="UP000033558"/>
    </source>
</evidence>
<dbReference type="SUPFAM" id="SSF141000">
    <property type="entry name" value="Glu-tRNAGln amidotransferase C subunit"/>
    <property type="match status" value="1"/>
</dbReference>
<keyword evidence="6" id="KW-0067">ATP-binding</keyword>
<keyword evidence="6" id="KW-0436">Ligase</keyword>
<evidence type="ECO:0000256" key="6">
    <source>
        <dbReference type="HAMAP-Rule" id="MF_00122"/>
    </source>
</evidence>
<keyword evidence="9" id="KW-1185">Reference proteome</keyword>
<protein>
    <recommendedName>
        <fullName evidence="6">Aspartyl/glutamyl-tRNA(Asn/Gln) amidotransferase subunit C</fullName>
        <shortName evidence="6">Asp/Glu-ADT subunit C</shortName>
        <ecNumber evidence="6">6.3.5.-</ecNumber>
    </recommendedName>
</protein>
<evidence type="ECO:0000256" key="7">
    <source>
        <dbReference type="SAM" id="MobiDB-lite"/>
    </source>
</evidence>
<accession>A0A0F4LRR4</accession>
<name>A0A0F4LRR4_9LACO</name>
<evidence type="ECO:0000256" key="1">
    <source>
        <dbReference type="ARBA" id="ARBA00010757"/>
    </source>
</evidence>
<evidence type="ECO:0000256" key="4">
    <source>
        <dbReference type="ARBA" id="ARBA00047380"/>
    </source>
</evidence>
<dbReference type="GO" id="GO:0005524">
    <property type="term" value="F:ATP binding"/>
    <property type="evidence" value="ECO:0007669"/>
    <property type="project" value="UniProtKB-KW"/>
</dbReference>
<keyword evidence="6" id="KW-0547">Nucleotide-binding</keyword>
<dbReference type="STRING" id="1218492.JG30_11940"/>
<dbReference type="PATRIC" id="fig|1218492.5.peg.1338"/>
<reference evidence="8 9" key="1">
    <citation type="submission" date="2015-01" db="EMBL/GenBank/DDBJ databases">
        <title>Comparative genomics of the lactic acid bacteria isolated from the honey bee gut.</title>
        <authorList>
            <person name="Ellegaard K.M."/>
            <person name="Tamarit D."/>
            <person name="Javelind E."/>
            <person name="Olofsson T."/>
            <person name="Andersson S.G."/>
            <person name="Vasquez A."/>
        </authorList>
    </citation>
    <scope>NUCLEOTIDE SEQUENCE [LARGE SCALE GENOMIC DNA]</scope>
    <source>
        <strain evidence="8 9">Bin4</strain>
    </source>
</reference>
<comment type="subunit">
    <text evidence="2 6">Heterotrimer of A, B and C subunits.</text>
</comment>
<dbReference type="Gene3D" id="1.10.20.60">
    <property type="entry name" value="Glu-tRNAGln amidotransferase C subunit, N-terminal domain"/>
    <property type="match status" value="1"/>
</dbReference>
<dbReference type="PANTHER" id="PTHR15004">
    <property type="entry name" value="GLUTAMYL-TRNA(GLN) AMIDOTRANSFERASE SUBUNIT C, MITOCHONDRIAL"/>
    <property type="match status" value="1"/>
</dbReference>
<evidence type="ECO:0000313" key="8">
    <source>
        <dbReference type="EMBL" id="KJY61003.1"/>
    </source>
</evidence>
<sequence length="100" mass="11282">MLDKKLVRHVAQLAKLEFDDATLEKFTSQLDEIIQMENELTKLDTTGVAPTTHIARQETALRPDQPQPTQTREQLLQNVPEQQAGYVKVPSILDNGEDAQ</sequence>
<gene>
    <name evidence="6 8" type="primary">gatC</name>
    <name evidence="8" type="ORF">JG30_11940</name>
</gene>
<dbReference type="InterPro" id="IPR003837">
    <property type="entry name" value="GatC"/>
</dbReference>
<organism evidence="8 9">
    <name type="scientific">Bombilactobacillus mellifer</name>
    <dbReference type="NCBI Taxonomy" id="1218492"/>
    <lineage>
        <taxon>Bacteria</taxon>
        <taxon>Bacillati</taxon>
        <taxon>Bacillota</taxon>
        <taxon>Bacilli</taxon>
        <taxon>Lactobacillales</taxon>
        <taxon>Lactobacillaceae</taxon>
        <taxon>Bombilactobacillus</taxon>
    </lineage>
</organism>
<dbReference type="GO" id="GO:0006450">
    <property type="term" value="P:regulation of translational fidelity"/>
    <property type="evidence" value="ECO:0007669"/>
    <property type="project" value="InterPro"/>
</dbReference>
<dbReference type="GO" id="GO:0006412">
    <property type="term" value="P:translation"/>
    <property type="evidence" value="ECO:0007669"/>
    <property type="project" value="UniProtKB-UniRule"/>
</dbReference>
<comment type="caution">
    <text evidence="8">The sequence shown here is derived from an EMBL/GenBank/DDBJ whole genome shotgun (WGS) entry which is preliminary data.</text>
</comment>
<comment type="catalytic activity">
    <reaction evidence="4 6">
        <text>L-aspartyl-tRNA(Asn) + L-glutamine + ATP + H2O = L-asparaginyl-tRNA(Asn) + L-glutamate + ADP + phosphate + 2 H(+)</text>
        <dbReference type="Rhea" id="RHEA:14513"/>
        <dbReference type="Rhea" id="RHEA-COMP:9674"/>
        <dbReference type="Rhea" id="RHEA-COMP:9677"/>
        <dbReference type="ChEBI" id="CHEBI:15377"/>
        <dbReference type="ChEBI" id="CHEBI:15378"/>
        <dbReference type="ChEBI" id="CHEBI:29985"/>
        <dbReference type="ChEBI" id="CHEBI:30616"/>
        <dbReference type="ChEBI" id="CHEBI:43474"/>
        <dbReference type="ChEBI" id="CHEBI:58359"/>
        <dbReference type="ChEBI" id="CHEBI:78515"/>
        <dbReference type="ChEBI" id="CHEBI:78516"/>
        <dbReference type="ChEBI" id="CHEBI:456216"/>
    </reaction>
</comment>
<dbReference type="NCBIfam" id="TIGR00135">
    <property type="entry name" value="gatC"/>
    <property type="match status" value="1"/>
</dbReference>
<dbReference type="GO" id="GO:0050567">
    <property type="term" value="F:glutaminyl-tRNA synthase (glutamine-hydrolyzing) activity"/>
    <property type="evidence" value="ECO:0007669"/>
    <property type="project" value="UniProtKB-UniRule"/>
</dbReference>
<dbReference type="Pfam" id="PF02686">
    <property type="entry name" value="GatC"/>
    <property type="match status" value="1"/>
</dbReference>